<reference evidence="1 2" key="1">
    <citation type="journal article" date="2024" name="Int. J. Syst. Evol. Microbiol.">
        <title>Clostridium omnivorum sp. nov., isolated from anoxic soil under the treatment of reductive soil disinfestation.</title>
        <authorList>
            <person name="Ueki A."/>
            <person name="Tonouchi A."/>
            <person name="Kaku N."/>
            <person name="Honma S."/>
            <person name="Ueki K."/>
        </authorList>
    </citation>
    <scope>NUCLEOTIDE SEQUENCE [LARGE SCALE GENOMIC DNA]</scope>
    <source>
        <strain evidence="1 2">E14</strain>
    </source>
</reference>
<comment type="caution">
    <text evidence="1">The sequence shown here is derived from an EMBL/GenBank/DDBJ whole genome shotgun (WGS) entry which is preliminary data.</text>
</comment>
<accession>A0ABQ5NAE5</accession>
<dbReference type="EMBL" id="BRXR01000001">
    <property type="protein sequence ID" value="GLC32161.1"/>
    <property type="molecule type" value="Genomic_DNA"/>
</dbReference>
<keyword evidence="2" id="KW-1185">Reference proteome</keyword>
<sequence>MNSYGTEKYGLSNATAFETEDISIDEFSDTDDFDNMEMMPFPSATAPIEPIEIYSNNSAPIEQVPMEDILNLDYNSAYMYDYPMYTEMDIDYDVYNFDNMEFSEMFEPWDSITDMVSQNEETNCNNNLENINDYSFINQDNSRAHNDYSSPKIPSDINEILRNIETFNPGILRKLMVYGIPYDTARRIIRRIICLTLDYCR</sequence>
<gene>
    <name evidence="1" type="ORF">bsdE14_35710</name>
</gene>
<evidence type="ECO:0000313" key="1">
    <source>
        <dbReference type="EMBL" id="GLC32161.1"/>
    </source>
</evidence>
<protein>
    <submittedName>
        <fullName evidence="1">Uncharacterized protein</fullName>
    </submittedName>
</protein>
<dbReference type="Proteomes" id="UP001208567">
    <property type="component" value="Unassembled WGS sequence"/>
</dbReference>
<dbReference type="RefSeq" id="WP_264851470.1">
    <property type="nucleotide sequence ID" value="NZ_BRXR01000001.1"/>
</dbReference>
<evidence type="ECO:0000313" key="2">
    <source>
        <dbReference type="Proteomes" id="UP001208567"/>
    </source>
</evidence>
<proteinExistence type="predicted"/>
<name>A0ABQ5NAE5_9CLOT</name>
<organism evidence="1 2">
    <name type="scientific">Clostridium omnivorum</name>
    <dbReference type="NCBI Taxonomy" id="1604902"/>
    <lineage>
        <taxon>Bacteria</taxon>
        <taxon>Bacillati</taxon>
        <taxon>Bacillota</taxon>
        <taxon>Clostridia</taxon>
        <taxon>Eubacteriales</taxon>
        <taxon>Clostridiaceae</taxon>
        <taxon>Clostridium</taxon>
    </lineage>
</organism>